<feature type="compositionally biased region" description="Low complexity" evidence="1">
    <location>
        <begin position="49"/>
        <end position="66"/>
    </location>
</feature>
<feature type="compositionally biased region" description="Polar residues" evidence="1">
    <location>
        <begin position="36"/>
        <end position="48"/>
    </location>
</feature>
<comment type="caution">
    <text evidence="2">The sequence shown here is derived from an EMBL/GenBank/DDBJ whole genome shotgun (WGS) entry which is preliminary data.</text>
</comment>
<name>Q4SHA9_TETNG</name>
<organism evidence="2">
    <name type="scientific">Tetraodon nigroviridis</name>
    <name type="common">Spotted green pufferfish</name>
    <name type="synonym">Chelonodon nigroviridis</name>
    <dbReference type="NCBI Taxonomy" id="99883"/>
    <lineage>
        <taxon>Eukaryota</taxon>
        <taxon>Metazoa</taxon>
        <taxon>Chordata</taxon>
        <taxon>Craniata</taxon>
        <taxon>Vertebrata</taxon>
        <taxon>Euteleostomi</taxon>
        <taxon>Actinopterygii</taxon>
        <taxon>Neopterygii</taxon>
        <taxon>Teleostei</taxon>
        <taxon>Neoteleostei</taxon>
        <taxon>Acanthomorphata</taxon>
        <taxon>Eupercaria</taxon>
        <taxon>Tetraodontiformes</taxon>
        <taxon>Tetradontoidea</taxon>
        <taxon>Tetraodontidae</taxon>
        <taxon>Tetraodon</taxon>
    </lineage>
</organism>
<evidence type="ECO:0000256" key="1">
    <source>
        <dbReference type="SAM" id="MobiDB-lite"/>
    </source>
</evidence>
<feature type="region of interest" description="Disordered" evidence="1">
    <location>
        <begin position="213"/>
        <end position="237"/>
    </location>
</feature>
<dbReference type="KEGG" id="tng:GSTEN00018248G001"/>
<dbReference type="AlphaFoldDB" id="Q4SHA9"/>
<protein>
    <submittedName>
        <fullName evidence="2">(spotted green pufferfish) hypothetical protein</fullName>
    </submittedName>
</protein>
<sequence>MKSGLPKAKPVHSALPIPQTHSRPPAPALPAAPLKTQVQVASVGQQVCSRPPRSSAAGSEAGGSTQPPGPPPEPRRSQQQQQLLCRAGSDGSPPALLRLRQEEKMSLMLCRWEQKNVTMKLGPGLHTSTPQRAARSGPLGLAAGQGWVGPPERPGAPHTLLLGGREQAEAPVAAAMERRQMLACVWPLLLQHGFKTTSSGYAWSCLSSSRAAGGVEGKRDRPSGHGSRPQKLADRSHIMSKGGGLKASVRSFSCFSCSSYKVVRLWWC</sequence>
<dbReference type="OrthoDB" id="8958287at2759"/>
<reference evidence="2" key="1">
    <citation type="journal article" date="2004" name="Nature">
        <title>Genome duplication in the teleost fish Tetraodon nigroviridis reveals the early vertebrate proto-karyotype.</title>
        <authorList>
            <person name="Jaillon O."/>
            <person name="Aury J.-M."/>
            <person name="Brunet F."/>
            <person name="Petit J.-L."/>
            <person name="Stange-Thomann N."/>
            <person name="Mauceli E."/>
            <person name="Bouneau L."/>
            <person name="Fischer C."/>
            <person name="Ozouf-Costaz C."/>
            <person name="Bernot A."/>
            <person name="Nicaud S."/>
            <person name="Jaffe D."/>
            <person name="Fisher S."/>
            <person name="Lutfalla G."/>
            <person name="Dossat C."/>
            <person name="Segurens B."/>
            <person name="Dasilva C."/>
            <person name="Salanoubat M."/>
            <person name="Levy M."/>
            <person name="Boudet N."/>
            <person name="Castellano S."/>
            <person name="Anthouard V."/>
            <person name="Jubin C."/>
            <person name="Castelli V."/>
            <person name="Katinka M."/>
            <person name="Vacherie B."/>
            <person name="Biemont C."/>
            <person name="Skalli Z."/>
            <person name="Cattolico L."/>
            <person name="Poulain J."/>
            <person name="De Berardinis V."/>
            <person name="Cruaud C."/>
            <person name="Duprat S."/>
            <person name="Brottier P."/>
            <person name="Coutanceau J.-P."/>
            <person name="Gouzy J."/>
            <person name="Parra G."/>
            <person name="Lardier G."/>
            <person name="Chapple C."/>
            <person name="McKernan K.J."/>
            <person name="McEwan P."/>
            <person name="Bosak S."/>
            <person name="Kellis M."/>
            <person name="Volff J.-N."/>
            <person name="Guigo R."/>
            <person name="Zody M.C."/>
            <person name="Mesirov J."/>
            <person name="Lindblad-Toh K."/>
            <person name="Birren B."/>
            <person name="Nusbaum C."/>
            <person name="Kahn D."/>
            <person name="Robinson-Rechavi M."/>
            <person name="Laudet V."/>
            <person name="Schachter V."/>
            <person name="Quetier F."/>
            <person name="Saurin W."/>
            <person name="Scarpelli C."/>
            <person name="Wincker P."/>
            <person name="Lander E.S."/>
            <person name="Weissenbach J."/>
            <person name="Roest Crollius H."/>
        </authorList>
    </citation>
    <scope>NUCLEOTIDE SEQUENCE [LARGE SCALE GENOMIC DNA]</scope>
</reference>
<reference evidence="2" key="2">
    <citation type="submission" date="2004-02" db="EMBL/GenBank/DDBJ databases">
        <authorList>
            <consortium name="Genoscope"/>
            <consortium name="Whitehead Institute Centre for Genome Research"/>
        </authorList>
    </citation>
    <scope>NUCLEOTIDE SEQUENCE</scope>
</reference>
<proteinExistence type="predicted"/>
<evidence type="ECO:0000313" key="2">
    <source>
        <dbReference type="EMBL" id="CAF99973.1"/>
    </source>
</evidence>
<gene>
    <name evidence="2" type="ORF">GSTENG00018248001</name>
</gene>
<accession>Q4SHA9</accession>
<dbReference type="EMBL" id="CAAE01014581">
    <property type="protein sequence ID" value="CAF99973.1"/>
    <property type="molecule type" value="Genomic_DNA"/>
</dbReference>
<feature type="region of interest" description="Disordered" evidence="1">
    <location>
        <begin position="1"/>
        <end position="94"/>
    </location>
</feature>